<evidence type="ECO:0000256" key="6">
    <source>
        <dbReference type="ARBA" id="ARBA00022695"/>
    </source>
</evidence>
<dbReference type="Gene3D" id="6.20.50.80">
    <property type="match status" value="1"/>
</dbReference>
<dbReference type="KEGG" id="ccp:CHC_T00006864001"/>
<comment type="catalytic activity">
    <reaction evidence="12 13">
        <text>RNA(n) + a ribonucleoside 5'-triphosphate = RNA(n+1) + diphosphate</text>
        <dbReference type="Rhea" id="RHEA:21248"/>
        <dbReference type="Rhea" id="RHEA-COMP:14527"/>
        <dbReference type="Rhea" id="RHEA-COMP:17342"/>
        <dbReference type="ChEBI" id="CHEBI:33019"/>
        <dbReference type="ChEBI" id="CHEBI:61557"/>
        <dbReference type="ChEBI" id="CHEBI:140395"/>
        <dbReference type="EC" id="2.7.7.6"/>
    </reaction>
</comment>
<dbReference type="CDD" id="cd02736">
    <property type="entry name" value="RNAP_III_Rpc1_C"/>
    <property type="match status" value="1"/>
</dbReference>
<dbReference type="InterPro" id="IPR035698">
    <property type="entry name" value="RNAP_III_Rpc1_C"/>
</dbReference>
<dbReference type="GO" id="GO:0003677">
    <property type="term" value="F:DNA binding"/>
    <property type="evidence" value="ECO:0007669"/>
    <property type="project" value="InterPro"/>
</dbReference>
<dbReference type="CDD" id="cd02583">
    <property type="entry name" value="RNAP_III_RPC1_N"/>
    <property type="match status" value="1"/>
</dbReference>
<dbReference type="Gene3D" id="4.10.860.120">
    <property type="entry name" value="RNA polymerase II, clamp domain"/>
    <property type="match status" value="1"/>
</dbReference>
<sequence>MSSKEIASAAHIEVNNRDFYDAQDRSQTRGGTLDPRLGAINKRAVCETCQESLQECIGHFGYIRLCLPVFHPGYFKAALNTLQMICKHCSHVMIKPSLRLKYVTKLRNPTLSSKSHIRGSILREVWTQSKKVSLCPYCDRANGTVKKTAVLKIVHYPADNKPPSKKKDEDDEDDVLNDDDEDLFLAADDLNPLKVLQLFEKIPAEDVQLLDMDPEIGRPERMLVQYLPVPPLCIRPTVCADPSAGSTEDDLTVKAAEIVQVNSAIAQLMEKGGTTATVFDAWDQMQYEVARYINSDQPGLPLVQGAAKPLRGICQRLKGKTGRFRGNLSGKRVDFSGRTVISPDPNLRIDQVGVPQRVAKVLTYPERVTKFNIDLLRKMVRNGTEKYPGANHIEYQDGSKKFLKYGDRKKIAKELSFGTIVERHLIDGDIVLFNRQPSLHRISIMAHRVKISPHRTFRFNECVCAPYNADFDGDEMNLHVPQTQEARTEALELMGVVNNIMTPKNGEPLVAATQDFITSSYLSTRKDVFMDRAEFTRVLATMSSAEFSLPLPQPAIQKPMELWTGKQLFTVLIQSAALSAGATKERVSMADKSFTESADAYVCFRGGELMCGQVGKKSLGDGSKKSVLYILARECGNEAAAYAMNRLARFSARWLTDGGFSIGVDDVSPSLALQRIKARLVNDGYEKCQEFIEQLRVGKLAPRPGCSPEETLEAVLNKELSNIRDVAGKACLNEIDVRTNAALTMALAGSKGSTINISQMISCVGQQTVGGGRAPDGFFGRALPHFELGLKARSPVAKGFVSNSFFSGMKATEFFMHAQSGREGLTDTAVKTAETGYMQRRLVKALEDLSVQYDSTVRSSSGSVIQIRYGDDDLDPIEMEDPNDGKPVNFSRLLDAMVKELSDDLLASKLLPSEDEENRGGLAHCIKDVQKFLIKFADKQDELESSFGLRRSQVKEFLRHVQAKVRKATVEPGTAVGAIGAQSIGEPGTQMTLKTFHFAGVASMNITLGVPRLKEIINASTRISTPITTAPLVFDREMTAARIVKGRVQRTLLGEIALYIKEVYRSDDSYLAVRLDKSVIDAFQLDVDIVEVAMRIVSHSFSKIRTSKRGLENMLRLKNKEARKKDMESRPYFLMQALKHQLPNVPVCGIGAVSRAVISESDSVRGSYHLAIESDDIGSVMTVPGVDGVNVTCNHIMAVEKTLGIESARQSILSQIAFTMSSHGLSVADHHLKLLADCMTSSGTVLGITRFGIQKMRTSTLMLASFEMTLDHLFDAAIHSRKDEISGVSERIIMGVPIPLGTGLFRLLRKSTPDDESVAAQKRNILLKESMPTRVNI</sequence>
<evidence type="ECO:0000313" key="16">
    <source>
        <dbReference type="EMBL" id="CDF39885.1"/>
    </source>
</evidence>
<dbReference type="Gene3D" id="1.10.274.100">
    <property type="entry name" value="RNA polymerase Rpb1, domain 3"/>
    <property type="match status" value="1"/>
</dbReference>
<evidence type="ECO:0000256" key="5">
    <source>
        <dbReference type="ARBA" id="ARBA00022679"/>
    </source>
</evidence>
<dbReference type="InterPro" id="IPR007083">
    <property type="entry name" value="RNA_pol_Rpb1_4"/>
</dbReference>
<organism evidence="16 17">
    <name type="scientific">Chondrus crispus</name>
    <name type="common">Carrageen Irish moss</name>
    <name type="synonym">Polymorpha crispa</name>
    <dbReference type="NCBI Taxonomy" id="2769"/>
    <lineage>
        <taxon>Eukaryota</taxon>
        <taxon>Rhodophyta</taxon>
        <taxon>Florideophyceae</taxon>
        <taxon>Rhodymeniophycidae</taxon>
        <taxon>Gigartinales</taxon>
        <taxon>Gigartinaceae</taxon>
        <taxon>Chondrus</taxon>
    </lineage>
</organism>
<keyword evidence="6 13" id="KW-0548">Nucleotidyltransferase</keyword>
<evidence type="ECO:0000256" key="3">
    <source>
        <dbReference type="ARBA" id="ARBA00011206"/>
    </source>
</evidence>
<dbReference type="NCBIfam" id="NF006336">
    <property type="entry name" value="PRK08566.1"/>
    <property type="match status" value="1"/>
</dbReference>
<dbReference type="InterPro" id="IPR042102">
    <property type="entry name" value="RNA_pol_Rpb1_3_sf"/>
</dbReference>
<dbReference type="InterPro" id="IPR015700">
    <property type="entry name" value="RPC1"/>
</dbReference>
<dbReference type="FunFam" id="3.30.1490.180:FF:000002">
    <property type="entry name" value="DNA-directed RNA polymerase subunit"/>
    <property type="match status" value="1"/>
</dbReference>
<evidence type="ECO:0000256" key="13">
    <source>
        <dbReference type="RuleBase" id="RU004279"/>
    </source>
</evidence>
<dbReference type="EMBL" id="HG002086">
    <property type="protein sequence ID" value="CDF39885.1"/>
    <property type="molecule type" value="Genomic_DNA"/>
</dbReference>
<evidence type="ECO:0000256" key="10">
    <source>
        <dbReference type="ARBA" id="ARBA00023163"/>
    </source>
</evidence>
<evidence type="ECO:0000256" key="12">
    <source>
        <dbReference type="ARBA" id="ARBA00048552"/>
    </source>
</evidence>
<dbReference type="EC" id="2.7.7.6" evidence="13"/>
<dbReference type="InterPro" id="IPR044893">
    <property type="entry name" value="RNA_pol_Rpb1_clamp_domain"/>
</dbReference>
<evidence type="ECO:0000256" key="11">
    <source>
        <dbReference type="ARBA" id="ARBA00023242"/>
    </source>
</evidence>
<evidence type="ECO:0000256" key="2">
    <source>
        <dbReference type="ARBA" id="ARBA00006460"/>
    </source>
</evidence>
<comment type="similarity">
    <text evidence="2 13">Belongs to the RNA polymerase beta' chain family.</text>
</comment>
<dbReference type="GO" id="GO:0003899">
    <property type="term" value="F:DNA-directed RNA polymerase activity"/>
    <property type="evidence" value="ECO:0007669"/>
    <property type="project" value="UniProtKB-EC"/>
</dbReference>
<evidence type="ECO:0000256" key="9">
    <source>
        <dbReference type="ARBA" id="ARBA00022842"/>
    </source>
</evidence>
<protein>
    <recommendedName>
        <fullName evidence="13">DNA-directed RNA polymerase subunit</fullName>
        <ecNumber evidence="13">2.7.7.6</ecNumber>
    </recommendedName>
</protein>
<dbReference type="Pfam" id="PF05000">
    <property type="entry name" value="RNA_pol_Rpb1_4"/>
    <property type="match status" value="1"/>
</dbReference>
<dbReference type="InterPro" id="IPR035697">
    <property type="entry name" value="RNAP_III_RPC1_N"/>
</dbReference>
<dbReference type="GO" id="GO:0046872">
    <property type="term" value="F:metal ion binding"/>
    <property type="evidence" value="ECO:0007669"/>
    <property type="project" value="UniProtKB-KW"/>
</dbReference>
<keyword evidence="7" id="KW-0479">Metal-binding</keyword>
<dbReference type="Gene3D" id="2.40.40.20">
    <property type="match status" value="1"/>
</dbReference>
<dbReference type="InterPro" id="IPR007081">
    <property type="entry name" value="RNA_pol_Rpb1_5"/>
</dbReference>
<accession>R7QR74</accession>
<dbReference type="OrthoDB" id="270392at2759"/>
<dbReference type="GeneID" id="17317872"/>
<evidence type="ECO:0000256" key="7">
    <source>
        <dbReference type="ARBA" id="ARBA00022723"/>
    </source>
</evidence>
<evidence type="ECO:0000313" key="17">
    <source>
        <dbReference type="Proteomes" id="UP000012073"/>
    </source>
</evidence>
<dbReference type="InterPro" id="IPR007066">
    <property type="entry name" value="RNA_pol_Rpb1_3"/>
</dbReference>
<evidence type="ECO:0000259" key="15">
    <source>
        <dbReference type="SMART" id="SM00663"/>
    </source>
</evidence>
<keyword evidence="5 13" id="KW-0808">Transferase</keyword>
<gene>
    <name evidence="16" type="ORF">CHC_T00006864001</name>
</gene>
<proteinExistence type="inferred from homology"/>
<dbReference type="GO" id="GO:0005634">
    <property type="term" value="C:nucleus"/>
    <property type="evidence" value="ECO:0007669"/>
    <property type="project" value="UniProtKB-SubCell"/>
</dbReference>
<dbReference type="Gene3D" id="3.30.1490.180">
    <property type="entry name" value="RNA polymerase ii"/>
    <property type="match status" value="1"/>
</dbReference>
<feature type="domain" description="RNA polymerase N-terminal" evidence="15">
    <location>
        <begin position="220"/>
        <end position="524"/>
    </location>
</feature>
<keyword evidence="8" id="KW-0862">Zinc</keyword>
<dbReference type="Proteomes" id="UP000012073">
    <property type="component" value="Unassembled WGS sequence"/>
</dbReference>
<keyword evidence="11" id="KW-0539">Nucleus</keyword>
<comment type="subcellular location">
    <subcellularLocation>
        <location evidence="1">Nucleus</location>
    </subcellularLocation>
</comment>
<keyword evidence="10 13" id="KW-0804">Transcription</keyword>
<keyword evidence="4 13" id="KW-0240">DNA-directed RNA polymerase</keyword>
<dbReference type="GO" id="GO:0000428">
    <property type="term" value="C:DNA-directed RNA polymerase complex"/>
    <property type="evidence" value="ECO:0007669"/>
    <property type="project" value="UniProtKB-KW"/>
</dbReference>
<dbReference type="InterPro" id="IPR038120">
    <property type="entry name" value="Rpb1_funnel_sf"/>
</dbReference>
<dbReference type="SUPFAM" id="SSF64484">
    <property type="entry name" value="beta and beta-prime subunits of DNA dependent RNA-polymerase"/>
    <property type="match status" value="1"/>
</dbReference>
<evidence type="ECO:0000256" key="1">
    <source>
        <dbReference type="ARBA" id="ARBA00004123"/>
    </source>
</evidence>
<dbReference type="FunFam" id="1.10.150.390:FF:000004">
    <property type="entry name" value="DNA-directed RNA polymerase subunit"/>
    <property type="match status" value="1"/>
</dbReference>
<dbReference type="InterPro" id="IPR007080">
    <property type="entry name" value="RNA_pol_Rpb1_1"/>
</dbReference>
<dbReference type="STRING" id="2769.R7QR74"/>
<dbReference type="PANTHER" id="PTHR48446">
    <property type="entry name" value="DNA-DIRECTED RNA POLYMERASE SUBUNIT BETA' N-TERMINAL SECTION"/>
    <property type="match status" value="1"/>
</dbReference>
<evidence type="ECO:0000256" key="14">
    <source>
        <dbReference type="SAM" id="MobiDB-lite"/>
    </source>
</evidence>
<dbReference type="GO" id="GO:0006351">
    <property type="term" value="P:DNA-templated transcription"/>
    <property type="evidence" value="ECO:0007669"/>
    <property type="project" value="InterPro"/>
</dbReference>
<evidence type="ECO:0000256" key="4">
    <source>
        <dbReference type="ARBA" id="ARBA00022478"/>
    </source>
</evidence>
<feature type="region of interest" description="Disordered" evidence="14">
    <location>
        <begin position="157"/>
        <end position="176"/>
    </location>
</feature>
<comment type="function">
    <text evidence="13">DNA-dependent RNA polymerase catalyzes the transcription of DNA into RNA using the four ribonucleoside triphosphates as substrates.</text>
</comment>
<dbReference type="Pfam" id="PF04998">
    <property type="entry name" value="RNA_pol_Rpb1_5"/>
    <property type="match status" value="1"/>
</dbReference>
<dbReference type="FunFam" id="2.40.40.20:FF:000019">
    <property type="entry name" value="DNA-directed RNA polymerase II subunit RPB1"/>
    <property type="match status" value="1"/>
</dbReference>
<dbReference type="PANTHER" id="PTHR48446:SF1">
    <property type="entry name" value="DNA-DIRECTED RNA POLYMERASE SUBUNIT BETA' N-TERMINAL SECTION"/>
    <property type="match status" value="1"/>
</dbReference>
<dbReference type="Pfam" id="PF04983">
    <property type="entry name" value="RNA_pol_Rpb1_3"/>
    <property type="match status" value="1"/>
</dbReference>
<evidence type="ECO:0000256" key="8">
    <source>
        <dbReference type="ARBA" id="ARBA00022833"/>
    </source>
</evidence>
<dbReference type="RefSeq" id="XP_005710179.1">
    <property type="nucleotide sequence ID" value="XM_005710122.1"/>
</dbReference>
<keyword evidence="17" id="KW-1185">Reference proteome</keyword>
<dbReference type="Pfam" id="PF04997">
    <property type="entry name" value="RNA_pol_Rpb1_1"/>
    <property type="match status" value="1"/>
</dbReference>
<dbReference type="Gene3D" id="1.10.132.30">
    <property type="match status" value="1"/>
</dbReference>
<dbReference type="Gene3D" id="6.10.250.2940">
    <property type="match status" value="1"/>
</dbReference>
<dbReference type="Pfam" id="PF00623">
    <property type="entry name" value="RNA_pol_Rpb1_2"/>
    <property type="match status" value="1"/>
</dbReference>
<dbReference type="PhylomeDB" id="R7QR74"/>
<keyword evidence="9" id="KW-0460">Magnesium</keyword>
<dbReference type="Gramene" id="CDF39885">
    <property type="protein sequence ID" value="CDF39885"/>
    <property type="gene ID" value="CHC_T00006864001"/>
</dbReference>
<dbReference type="Gene3D" id="1.10.150.390">
    <property type="match status" value="1"/>
</dbReference>
<comment type="subunit">
    <text evidence="3">Component of the RNA polymerase III (Pol III) complex consisting of 17 subunits.</text>
</comment>
<dbReference type="SMART" id="SM00663">
    <property type="entry name" value="RPOLA_N"/>
    <property type="match status" value="1"/>
</dbReference>
<dbReference type="InterPro" id="IPR000722">
    <property type="entry name" value="RNA_pol_asu"/>
</dbReference>
<dbReference type="InterPro" id="IPR006592">
    <property type="entry name" value="RNA_pol_N"/>
</dbReference>
<dbReference type="OMA" id="AVCPPYN"/>
<name>R7QR74_CHOCR</name>
<reference evidence="17" key="1">
    <citation type="journal article" date="2013" name="Proc. Natl. Acad. Sci. U.S.A.">
        <title>Genome structure and metabolic features in the red seaweed Chondrus crispus shed light on evolution of the Archaeplastida.</title>
        <authorList>
            <person name="Collen J."/>
            <person name="Porcel B."/>
            <person name="Carre W."/>
            <person name="Ball S.G."/>
            <person name="Chaparro C."/>
            <person name="Tonon T."/>
            <person name="Barbeyron T."/>
            <person name="Michel G."/>
            <person name="Noel B."/>
            <person name="Valentin K."/>
            <person name="Elias M."/>
            <person name="Artiguenave F."/>
            <person name="Arun A."/>
            <person name="Aury J.M."/>
            <person name="Barbosa-Neto J.F."/>
            <person name="Bothwell J.H."/>
            <person name="Bouget F.Y."/>
            <person name="Brillet L."/>
            <person name="Cabello-Hurtado F."/>
            <person name="Capella-Gutierrez S."/>
            <person name="Charrier B."/>
            <person name="Cladiere L."/>
            <person name="Cock J.M."/>
            <person name="Coelho S.M."/>
            <person name="Colleoni C."/>
            <person name="Czjzek M."/>
            <person name="Da Silva C."/>
            <person name="Delage L."/>
            <person name="Denoeud F."/>
            <person name="Deschamps P."/>
            <person name="Dittami S.M."/>
            <person name="Gabaldon T."/>
            <person name="Gachon C.M."/>
            <person name="Groisillier A."/>
            <person name="Herve C."/>
            <person name="Jabbari K."/>
            <person name="Katinka M."/>
            <person name="Kloareg B."/>
            <person name="Kowalczyk N."/>
            <person name="Labadie K."/>
            <person name="Leblanc C."/>
            <person name="Lopez P.J."/>
            <person name="McLachlan D.H."/>
            <person name="Meslet-Cladiere L."/>
            <person name="Moustafa A."/>
            <person name="Nehr Z."/>
            <person name="Nyvall Collen P."/>
            <person name="Panaud O."/>
            <person name="Partensky F."/>
            <person name="Poulain J."/>
            <person name="Rensing S.A."/>
            <person name="Rousvoal S."/>
            <person name="Samson G."/>
            <person name="Symeonidi A."/>
            <person name="Weissenbach J."/>
            <person name="Zambounis A."/>
            <person name="Wincker P."/>
            <person name="Boyen C."/>
        </authorList>
    </citation>
    <scope>NUCLEOTIDE SEQUENCE [LARGE SCALE GENOMIC DNA]</scope>
    <source>
        <strain evidence="17">cv. Stackhouse</strain>
    </source>
</reference>